<evidence type="ECO:0000259" key="9">
    <source>
        <dbReference type="PROSITE" id="PS51379"/>
    </source>
</evidence>
<comment type="subcellular location">
    <subcellularLocation>
        <location evidence="1">Periplasm</location>
    </subcellularLocation>
</comment>
<keyword evidence="6" id="KW-0408">Iron</keyword>
<dbReference type="InterPro" id="IPR019546">
    <property type="entry name" value="TAT_signal_bac_arc"/>
</dbReference>
<organism evidence="10 11">
    <name type="scientific">Maridesulfovibrio hydrothermalis AM13 = DSM 14728</name>
    <dbReference type="NCBI Taxonomy" id="1121451"/>
    <lineage>
        <taxon>Bacteria</taxon>
        <taxon>Pseudomonadati</taxon>
        <taxon>Thermodesulfobacteriota</taxon>
        <taxon>Desulfovibrionia</taxon>
        <taxon>Desulfovibrionales</taxon>
        <taxon>Desulfovibrionaceae</taxon>
        <taxon>Maridesulfovibrio</taxon>
    </lineage>
</organism>
<dbReference type="InterPro" id="IPR051555">
    <property type="entry name" value="FDH_Electron_Transfer_Unit"/>
</dbReference>
<dbReference type="PROSITE" id="PS51379">
    <property type="entry name" value="4FE4S_FER_2"/>
    <property type="match status" value="2"/>
</dbReference>
<dbReference type="SUPFAM" id="SSF54862">
    <property type="entry name" value="4Fe-4S ferredoxins"/>
    <property type="match status" value="1"/>
</dbReference>
<evidence type="ECO:0000256" key="5">
    <source>
        <dbReference type="ARBA" id="ARBA00022737"/>
    </source>
</evidence>
<reference evidence="10 11" key="1">
    <citation type="submission" date="2012-10" db="EMBL/GenBank/DDBJ databases">
        <authorList>
            <person name="Genoscope - CEA"/>
        </authorList>
    </citation>
    <scope>NUCLEOTIDE SEQUENCE [LARGE SCALE GENOMIC DNA]</scope>
    <source>
        <strain evidence="11">AM13 / DSM 14728</strain>
    </source>
</reference>
<evidence type="ECO:0000256" key="3">
    <source>
        <dbReference type="ARBA" id="ARBA00022485"/>
    </source>
</evidence>
<dbReference type="Pfam" id="PF10518">
    <property type="entry name" value="TAT_signal"/>
    <property type="match status" value="1"/>
</dbReference>
<dbReference type="InterPro" id="IPR017896">
    <property type="entry name" value="4Fe4S_Fe-S-bd"/>
</dbReference>
<evidence type="ECO:0000256" key="8">
    <source>
        <dbReference type="SAM" id="SignalP"/>
    </source>
</evidence>
<dbReference type="NCBIfam" id="TIGR01409">
    <property type="entry name" value="TAT_signal_seq"/>
    <property type="match status" value="1"/>
</dbReference>
<name>L0R808_9BACT</name>
<dbReference type="InterPro" id="IPR006311">
    <property type="entry name" value="TAT_signal"/>
</dbReference>
<dbReference type="EMBL" id="FO203522">
    <property type="protein sequence ID" value="CCO22367.1"/>
    <property type="molecule type" value="Genomic_DNA"/>
</dbReference>
<evidence type="ECO:0000313" key="10">
    <source>
        <dbReference type="EMBL" id="CCO22367.1"/>
    </source>
</evidence>
<dbReference type="PROSITE" id="PS51318">
    <property type="entry name" value="TAT"/>
    <property type="match status" value="1"/>
</dbReference>
<feature type="signal peptide" evidence="8">
    <location>
        <begin position="1"/>
        <end position="32"/>
    </location>
</feature>
<evidence type="ECO:0000256" key="2">
    <source>
        <dbReference type="ARBA" id="ARBA00011771"/>
    </source>
</evidence>
<dbReference type="PATRIC" id="fig|1121451.3.peg.353"/>
<dbReference type="AlphaFoldDB" id="L0R808"/>
<protein>
    <submittedName>
        <fullName evidence="10">4Fe-4S ferredoxin iron-sulfur binding domain protein</fullName>
    </submittedName>
</protein>
<dbReference type="PANTHER" id="PTHR43545">
    <property type="entry name" value="FORMATE DEHYDROGENASE, NITRATE-INDUCIBLE, IRON-SULFUR SUBUNIT"/>
    <property type="match status" value="1"/>
</dbReference>
<evidence type="ECO:0000313" key="11">
    <source>
        <dbReference type="Proteomes" id="UP000010808"/>
    </source>
</evidence>
<dbReference type="GO" id="GO:0046872">
    <property type="term" value="F:metal ion binding"/>
    <property type="evidence" value="ECO:0007669"/>
    <property type="project" value="UniProtKB-KW"/>
</dbReference>
<feature type="domain" description="4Fe-4S ferredoxin-type" evidence="9">
    <location>
        <begin position="117"/>
        <end position="149"/>
    </location>
</feature>
<dbReference type="HOGENOM" id="CLU_043374_0_1_7"/>
<keyword evidence="11" id="KW-1185">Reference proteome</keyword>
<dbReference type="PANTHER" id="PTHR43545:SF4">
    <property type="entry name" value="IRON-SULFUR PROTEIN"/>
    <property type="match status" value="1"/>
</dbReference>
<feature type="domain" description="4Fe-4S ferredoxin-type" evidence="9">
    <location>
        <begin position="41"/>
        <end position="71"/>
    </location>
</feature>
<sequence length="331" mass="35893">MTTKKNGISRRNFLKGLGAGSAAVLLPVTAGAGDFDSSTELCTLLDLSKCTGCGECVAGCNEVNQVKYPAPEKPYPKMYPTSRVKVADWSDRQDVDDRLTPYNWLYIQTAEVDYNGEFHEINIPRRCLHCRNAPCANLCPWGAAARQKNGIVRIFDNVCLGGAKCKAVCPWHIPQRQTGVGLYLRLMPKFAGNGVMYKCDRCYNRIADGELPACIEVCPEGVQSIGPRSEIVAKAHELADKNNWFIYGENENGGTNTIYVSPVPFDLLNEAVEKGPGRPGLAPVADSMADEEKLAYAVGVAPFAGIVAGLIKAGNYFSSSLSADAKEKNDE</sequence>
<evidence type="ECO:0000256" key="6">
    <source>
        <dbReference type="ARBA" id="ARBA00023004"/>
    </source>
</evidence>
<dbReference type="Pfam" id="PF13247">
    <property type="entry name" value="Fer4_11"/>
    <property type="match status" value="1"/>
</dbReference>
<keyword evidence="4" id="KW-0479">Metal-binding</keyword>
<evidence type="ECO:0000256" key="4">
    <source>
        <dbReference type="ARBA" id="ARBA00022723"/>
    </source>
</evidence>
<keyword evidence="5" id="KW-0677">Repeat</keyword>
<gene>
    <name evidence="10" type="ORF">DESAM_20076</name>
</gene>
<keyword evidence="3" id="KW-0004">4Fe-4S</keyword>
<dbReference type="KEGG" id="dhy:DESAM_20076"/>
<comment type="subunit">
    <text evidence="2">Heterodimer of a large and a small subunit.</text>
</comment>
<accession>L0R808</accession>
<dbReference type="Gene3D" id="3.30.70.20">
    <property type="match status" value="2"/>
</dbReference>
<keyword evidence="7" id="KW-0411">Iron-sulfur</keyword>
<dbReference type="GO" id="GO:0042597">
    <property type="term" value="C:periplasmic space"/>
    <property type="evidence" value="ECO:0007669"/>
    <property type="project" value="UniProtKB-SubCell"/>
</dbReference>
<dbReference type="eggNOG" id="COG0437">
    <property type="taxonomic scope" value="Bacteria"/>
</dbReference>
<keyword evidence="8" id="KW-0732">Signal</keyword>
<dbReference type="Proteomes" id="UP000010808">
    <property type="component" value="Chromosome"/>
</dbReference>
<proteinExistence type="predicted"/>
<dbReference type="STRING" id="1121451.DESAM_20076"/>
<dbReference type="OrthoDB" id="9789030at2"/>
<dbReference type="GO" id="GO:0051539">
    <property type="term" value="F:4 iron, 4 sulfur cluster binding"/>
    <property type="evidence" value="ECO:0007669"/>
    <property type="project" value="UniProtKB-KW"/>
</dbReference>
<evidence type="ECO:0000256" key="1">
    <source>
        <dbReference type="ARBA" id="ARBA00004418"/>
    </source>
</evidence>
<feature type="chain" id="PRO_5003947121" evidence="8">
    <location>
        <begin position="33"/>
        <end position="331"/>
    </location>
</feature>
<dbReference type="RefSeq" id="WP_015334977.1">
    <property type="nucleotide sequence ID" value="NC_020055.1"/>
</dbReference>
<evidence type="ECO:0000256" key="7">
    <source>
        <dbReference type="ARBA" id="ARBA00023014"/>
    </source>
</evidence>